<organism evidence="3 4">
    <name type="scientific">Erythrobacter fulvus</name>
    <dbReference type="NCBI Taxonomy" id="2987523"/>
    <lineage>
        <taxon>Bacteria</taxon>
        <taxon>Pseudomonadati</taxon>
        <taxon>Pseudomonadota</taxon>
        <taxon>Alphaproteobacteria</taxon>
        <taxon>Sphingomonadales</taxon>
        <taxon>Erythrobacteraceae</taxon>
        <taxon>Erythrobacter/Porphyrobacter group</taxon>
        <taxon>Erythrobacter</taxon>
    </lineage>
</organism>
<feature type="region of interest" description="Disordered" evidence="2">
    <location>
        <begin position="95"/>
        <end position="128"/>
    </location>
</feature>
<comment type="caution">
    <text evidence="3">The sequence shown here is derived from an EMBL/GenBank/DDBJ whole genome shotgun (WGS) entry which is preliminary data.</text>
</comment>
<feature type="coiled-coil region" evidence="1">
    <location>
        <begin position="30"/>
        <end position="57"/>
    </location>
</feature>
<keyword evidence="4" id="KW-1185">Reference proteome</keyword>
<dbReference type="EMBL" id="JAQQXQ010000003">
    <property type="protein sequence ID" value="MDC8754120.1"/>
    <property type="molecule type" value="Genomic_DNA"/>
</dbReference>
<dbReference type="Proteomes" id="UP001216558">
    <property type="component" value="Unassembled WGS sequence"/>
</dbReference>
<evidence type="ECO:0008006" key="5">
    <source>
        <dbReference type="Google" id="ProtNLM"/>
    </source>
</evidence>
<gene>
    <name evidence="3" type="ORF">OIK40_05605</name>
</gene>
<sequence>MMTGIQARSLGWIAVLAMCIALVAILGFKVHAVKSEVLLAERQILALEREALLLETEFETRASQRQLAAWNAVEFGYQAPRADQFLDGERQLASLGQRRSPDAPAPIRLARADTGGDDASYADPGPMRSPVSGATVTLASASSEKDAGQVFTEAFGDFLIEASPIRPVQAQTVSAKGLGE</sequence>
<protein>
    <recommendedName>
        <fullName evidence="5">Cell division protein FtsL</fullName>
    </recommendedName>
</protein>
<evidence type="ECO:0000256" key="2">
    <source>
        <dbReference type="SAM" id="MobiDB-lite"/>
    </source>
</evidence>
<evidence type="ECO:0000256" key="1">
    <source>
        <dbReference type="SAM" id="Coils"/>
    </source>
</evidence>
<proteinExistence type="predicted"/>
<name>A0ABT5JPM6_9SPHN</name>
<accession>A0ABT5JPM6</accession>
<keyword evidence="1" id="KW-0175">Coiled coil</keyword>
<evidence type="ECO:0000313" key="4">
    <source>
        <dbReference type="Proteomes" id="UP001216558"/>
    </source>
</evidence>
<dbReference type="RefSeq" id="WP_273676896.1">
    <property type="nucleotide sequence ID" value="NZ_JAQQXQ010000003.1"/>
</dbReference>
<reference evidence="3 4" key="1">
    <citation type="submission" date="2022-10" db="EMBL/GenBank/DDBJ databases">
        <title>Erythrobacter sp. sf7 Genome sequencing.</title>
        <authorList>
            <person name="Park S."/>
        </authorList>
    </citation>
    <scope>NUCLEOTIDE SEQUENCE [LARGE SCALE GENOMIC DNA]</scope>
    <source>
        <strain evidence="4">sf7</strain>
    </source>
</reference>
<evidence type="ECO:0000313" key="3">
    <source>
        <dbReference type="EMBL" id="MDC8754120.1"/>
    </source>
</evidence>